<dbReference type="Gene3D" id="1.10.287.130">
    <property type="match status" value="1"/>
</dbReference>
<dbReference type="GO" id="GO:0005886">
    <property type="term" value="C:plasma membrane"/>
    <property type="evidence" value="ECO:0007669"/>
    <property type="project" value="TreeGrafter"/>
</dbReference>
<dbReference type="PROSITE" id="PS50109">
    <property type="entry name" value="HIS_KIN"/>
    <property type="match status" value="1"/>
</dbReference>
<evidence type="ECO:0000256" key="1">
    <source>
        <dbReference type="ARBA" id="ARBA00000085"/>
    </source>
</evidence>
<dbReference type="GO" id="GO:0000155">
    <property type="term" value="F:phosphorelay sensor kinase activity"/>
    <property type="evidence" value="ECO:0007669"/>
    <property type="project" value="InterPro"/>
</dbReference>
<dbReference type="AlphaFoldDB" id="A0A1I2A1E8"/>
<evidence type="ECO:0000256" key="4">
    <source>
        <dbReference type="ARBA" id="ARBA00022679"/>
    </source>
</evidence>
<evidence type="ECO:0000259" key="7">
    <source>
        <dbReference type="PROSITE" id="PS50109"/>
    </source>
</evidence>
<dbReference type="GO" id="GO:0004721">
    <property type="term" value="F:phosphoprotein phosphatase activity"/>
    <property type="evidence" value="ECO:0007669"/>
    <property type="project" value="TreeGrafter"/>
</dbReference>
<dbReference type="Proteomes" id="UP000183129">
    <property type="component" value="Unassembled WGS sequence"/>
</dbReference>
<protein>
    <recommendedName>
        <fullName evidence="2">histidine kinase</fullName>
        <ecNumber evidence="2">2.7.13.3</ecNumber>
    </recommendedName>
</protein>
<dbReference type="FunFam" id="3.30.565.10:FF:000006">
    <property type="entry name" value="Sensor histidine kinase WalK"/>
    <property type="match status" value="1"/>
</dbReference>
<dbReference type="Pfam" id="PF02518">
    <property type="entry name" value="HATPase_c"/>
    <property type="match status" value="1"/>
</dbReference>
<dbReference type="CDD" id="cd00082">
    <property type="entry name" value="HisKA"/>
    <property type="match status" value="1"/>
</dbReference>
<dbReference type="EMBL" id="FONS01000001">
    <property type="protein sequence ID" value="SFE37934.1"/>
    <property type="molecule type" value="Genomic_DNA"/>
</dbReference>
<dbReference type="InterPro" id="IPR036097">
    <property type="entry name" value="HisK_dim/P_sf"/>
</dbReference>
<dbReference type="PANTHER" id="PTHR45453">
    <property type="entry name" value="PHOSPHATE REGULON SENSOR PROTEIN PHOR"/>
    <property type="match status" value="1"/>
</dbReference>
<evidence type="ECO:0000313" key="9">
    <source>
        <dbReference type="Proteomes" id="UP000183129"/>
    </source>
</evidence>
<evidence type="ECO:0000256" key="6">
    <source>
        <dbReference type="ARBA" id="ARBA00023012"/>
    </source>
</evidence>
<keyword evidence="6" id="KW-0902">Two-component regulatory system</keyword>
<keyword evidence="4" id="KW-0808">Transferase</keyword>
<evidence type="ECO:0000256" key="3">
    <source>
        <dbReference type="ARBA" id="ARBA00022553"/>
    </source>
</evidence>
<dbReference type="Gene3D" id="3.30.450.20">
    <property type="entry name" value="PAS domain"/>
    <property type="match status" value="1"/>
</dbReference>
<dbReference type="SUPFAM" id="SSF55785">
    <property type="entry name" value="PYP-like sensor domain (PAS domain)"/>
    <property type="match status" value="1"/>
</dbReference>
<dbReference type="SUPFAM" id="SSF55874">
    <property type="entry name" value="ATPase domain of HSP90 chaperone/DNA topoisomerase II/histidine kinase"/>
    <property type="match status" value="1"/>
</dbReference>
<accession>A0A1I2A1E8</accession>
<feature type="domain" description="Histidine kinase" evidence="7">
    <location>
        <begin position="156"/>
        <end position="369"/>
    </location>
</feature>
<evidence type="ECO:0000313" key="8">
    <source>
        <dbReference type="EMBL" id="SFE37934.1"/>
    </source>
</evidence>
<dbReference type="InterPro" id="IPR050351">
    <property type="entry name" value="BphY/WalK/GraS-like"/>
</dbReference>
<dbReference type="Gene3D" id="3.30.565.10">
    <property type="entry name" value="Histidine kinase-like ATPase, C-terminal domain"/>
    <property type="match status" value="1"/>
</dbReference>
<organism evidence="8 9">
    <name type="scientific">Pedobacter antarcticus</name>
    <dbReference type="NCBI Taxonomy" id="34086"/>
    <lineage>
        <taxon>Bacteria</taxon>
        <taxon>Pseudomonadati</taxon>
        <taxon>Bacteroidota</taxon>
        <taxon>Sphingobacteriia</taxon>
        <taxon>Sphingobacteriales</taxon>
        <taxon>Sphingobacteriaceae</taxon>
        <taxon>Pedobacter</taxon>
    </lineage>
</organism>
<dbReference type="CDD" id="cd00075">
    <property type="entry name" value="HATPase"/>
    <property type="match status" value="1"/>
</dbReference>
<gene>
    <name evidence="8" type="ORF">SAMN03003324_00283</name>
</gene>
<dbReference type="SUPFAM" id="SSF47384">
    <property type="entry name" value="Homodimeric domain of signal transducing histidine kinase"/>
    <property type="match status" value="1"/>
</dbReference>
<dbReference type="InterPro" id="IPR003594">
    <property type="entry name" value="HATPase_dom"/>
</dbReference>
<dbReference type="InterPro" id="IPR035965">
    <property type="entry name" value="PAS-like_dom_sf"/>
</dbReference>
<reference evidence="8 9" key="1">
    <citation type="submission" date="2016-10" db="EMBL/GenBank/DDBJ databases">
        <authorList>
            <person name="de Groot N.N."/>
        </authorList>
    </citation>
    <scope>NUCLEOTIDE SEQUENCE [LARGE SCALE GENOMIC DNA]</scope>
    <source>
        <strain evidence="8 9">ATCC 51969</strain>
    </source>
</reference>
<dbReference type="PRINTS" id="PR00344">
    <property type="entry name" value="BCTRLSENSOR"/>
</dbReference>
<dbReference type="InterPro" id="IPR005467">
    <property type="entry name" value="His_kinase_dom"/>
</dbReference>
<dbReference type="EC" id="2.7.13.3" evidence="2"/>
<dbReference type="InterPro" id="IPR003661">
    <property type="entry name" value="HisK_dim/P_dom"/>
</dbReference>
<comment type="catalytic activity">
    <reaction evidence="1">
        <text>ATP + protein L-histidine = ADP + protein N-phospho-L-histidine.</text>
        <dbReference type="EC" id="2.7.13.3"/>
    </reaction>
</comment>
<dbReference type="GO" id="GO:0016036">
    <property type="term" value="P:cellular response to phosphate starvation"/>
    <property type="evidence" value="ECO:0007669"/>
    <property type="project" value="TreeGrafter"/>
</dbReference>
<evidence type="ECO:0000256" key="5">
    <source>
        <dbReference type="ARBA" id="ARBA00022777"/>
    </source>
</evidence>
<dbReference type="PANTHER" id="PTHR45453:SF1">
    <property type="entry name" value="PHOSPHATE REGULON SENSOR PROTEIN PHOR"/>
    <property type="match status" value="1"/>
</dbReference>
<dbReference type="STRING" id="34086.SAMN04488084_101388"/>
<sequence length="383" mass="44020">MYLSPYLITLMHKNTENINTLIELNEELENYFQNTIIPQLFVDADLILRKFTPPAMRQFKLKKEHIGTPLIDVKENFRFPTIIDNINLVITTGEILEKEIQTTDLRWYQMNILPYVLRKENKTNGVIITFVDITSRIKDLKEQEKLIAEHELLLDTIAHDIKNPLTALGIGIGMLKKFQEKGMEKFPSLLEKVEGNLTKMKMIINDLVQSRWHEHRYQAEEEMLDLQNIIEDVKLTLAPQINESNAKIKQHIGLSEITFARRKLRSIVYNLVNNAIKYKAPDRRPEIHIETYSEDEFMVISIADNGIGIDPENLSSIFEKFRRVTTSIEGNGVGLYLVKQILENSGGKITVDSTPGKGSTFKAFLKLDGSIRSQEKDSAITSF</sequence>
<dbReference type="Pfam" id="PF00512">
    <property type="entry name" value="HisKA"/>
    <property type="match status" value="1"/>
</dbReference>
<proteinExistence type="predicted"/>
<keyword evidence="3" id="KW-0597">Phosphoprotein</keyword>
<dbReference type="SMART" id="SM00387">
    <property type="entry name" value="HATPase_c"/>
    <property type="match status" value="1"/>
</dbReference>
<name>A0A1I2A1E8_9SPHI</name>
<dbReference type="SMART" id="SM00388">
    <property type="entry name" value="HisKA"/>
    <property type="match status" value="1"/>
</dbReference>
<keyword evidence="5" id="KW-0418">Kinase</keyword>
<evidence type="ECO:0000256" key="2">
    <source>
        <dbReference type="ARBA" id="ARBA00012438"/>
    </source>
</evidence>
<dbReference type="Pfam" id="PF13596">
    <property type="entry name" value="PAS_10"/>
    <property type="match status" value="1"/>
</dbReference>
<dbReference type="InterPro" id="IPR004358">
    <property type="entry name" value="Sig_transdc_His_kin-like_C"/>
</dbReference>
<dbReference type="InterPro" id="IPR036890">
    <property type="entry name" value="HATPase_C_sf"/>
</dbReference>